<reference evidence="2 3" key="1">
    <citation type="submission" date="2020-09" db="EMBL/GenBank/DDBJ databases">
        <title>De no assembly of potato wild relative species, Solanum commersonii.</title>
        <authorList>
            <person name="Cho K."/>
        </authorList>
    </citation>
    <scope>NUCLEOTIDE SEQUENCE [LARGE SCALE GENOMIC DNA]</scope>
    <source>
        <strain evidence="2">LZ3.2</strain>
        <tissue evidence="2">Leaf</tissue>
    </source>
</reference>
<proteinExistence type="predicted"/>
<gene>
    <name evidence="2" type="ORF">H5410_012516</name>
</gene>
<keyword evidence="3" id="KW-1185">Reference proteome</keyword>
<evidence type="ECO:0000256" key="1">
    <source>
        <dbReference type="SAM" id="MobiDB-lite"/>
    </source>
</evidence>
<dbReference type="EMBL" id="JACXVP010000002">
    <property type="protein sequence ID" value="KAG5627298.1"/>
    <property type="molecule type" value="Genomic_DNA"/>
</dbReference>
<sequence>MKTFQVALLENHNNCNAITEKLKKRLKMHDLDGDKEGTQRQFHTTTIVESSKRKFEERLALSRAKENKRRIVMMDFYDMPKSANDPRAPTREHYVRVDDIQPSTFDDDDEDDDTSTLEEEDSVVRDEDELTNAEEETQ</sequence>
<protein>
    <submittedName>
        <fullName evidence="2">Uncharacterized protein</fullName>
    </submittedName>
</protein>
<dbReference type="PANTHER" id="PTHR48186:SF1">
    <property type="entry name" value="TPX2 C-TERMINAL DOMAIN-CONTAINING PROTEIN"/>
    <property type="match status" value="1"/>
</dbReference>
<feature type="compositionally biased region" description="Acidic residues" evidence="1">
    <location>
        <begin position="105"/>
        <end position="138"/>
    </location>
</feature>
<accession>A0A9J6ASV7</accession>
<comment type="caution">
    <text evidence="2">The sequence shown here is derived from an EMBL/GenBank/DDBJ whole genome shotgun (WGS) entry which is preliminary data.</text>
</comment>
<dbReference type="AlphaFoldDB" id="A0A9J6ASV7"/>
<name>A0A9J6ASV7_SOLCO</name>
<feature type="region of interest" description="Disordered" evidence="1">
    <location>
        <begin position="79"/>
        <end position="138"/>
    </location>
</feature>
<organism evidence="2 3">
    <name type="scientific">Solanum commersonii</name>
    <name type="common">Commerson's wild potato</name>
    <name type="synonym">Commerson's nightshade</name>
    <dbReference type="NCBI Taxonomy" id="4109"/>
    <lineage>
        <taxon>Eukaryota</taxon>
        <taxon>Viridiplantae</taxon>
        <taxon>Streptophyta</taxon>
        <taxon>Embryophyta</taxon>
        <taxon>Tracheophyta</taxon>
        <taxon>Spermatophyta</taxon>
        <taxon>Magnoliopsida</taxon>
        <taxon>eudicotyledons</taxon>
        <taxon>Gunneridae</taxon>
        <taxon>Pentapetalae</taxon>
        <taxon>asterids</taxon>
        <taxon>lamiids</taxon>
        <taxon>Solanales</taxon>
        <taxon>Solanaceae</taxon>
        <taxon>Solanoideae</taxon>
        <taxon>Solaneae</taxon>
        <taxon>Solanum</taxon>
    </lineage>
</organism>
<evidence type="ECO:0000313" key="2">
    <source>
        <dbReference type="EMBL" id="KAG5627298.1"/>
    </source>
</evidence>
<evidence type="ECO:0000313" key="3">
    <source>
        <dbReference type="Proteomes" id="UP000824120"/>
    </source>
</evidence>
<feature type="compositionally biased region" description="Basic and acidic residues" evidence="1">
    <location>
        <begin position="88"/>
        <end position="99"/>
    </location>
</feature>
<dbReference type="Proteomes" id="UP000824120">
    <property type="component" value="Chromosome 2"/>
</dbReference>
<dbReference type="PANTHER" id="PTHR48186">
    <property type="entry name" value="NB-ARC DOMAIN-CONTAINING PROTEIN"/>
    <property type="match status" value="1"/>
</dbReference>